<dbReference type="Proteomes" id="UP000679779">
    <property type="component" value="Unassembled WGS sequence"/>
</dbReference>
<gene>
    <name evidence="2" type="ORF">J2TS6_22970</name>
</gene>
<evidence type="ECO:0000313" key="3">
    <source>
        <dbReference type="Proteomes" id="UP000679779"/>
    </source>
</evidence>
<evidence type="ECO:0000259" key="1">
    <source>
        <dbReference type="Pfam" id="PF20274"/>
    </source>
</evidence>
<dbReference type="Pfam" id="PF20274">
    <property type="entry name" value="cREC_REC"/>
    <property type="match status" value="1"/>
</dbReference>
<sequence>MLHVYLDDYRRCPDGFVLARNAQECLIMLEECEVGILSLDYDLGIGEPTGMDVVRGMIAGQLFPREIFLHTSSMRGKREMYELLYQSVPEHVKLHNGPVPQELLERIAKEERA</sequence>
<organism evidence="2 3">
    <name type="scientific">Paenibacillus albilobatus</name>
    <dbReference type="NCBI Taxonomy" id="2716884"/>
    <lineage>
        <taxon>Bacteria</taxon>
        <taxon>Bacillati</taxon>
        <taxon>Bacillota</taxon>
        <taxon>Bacilli</taxon>
        <taxon>Bacillales</taxon>
        <taxon>Paenibacillaceae</taxon>
        <taxon>Paenibacillus</taxon>
    </lineage>
</organism>
<accession>A0A919XFD3</accession>
<feature type="domain" description="Cyclic-phosphate processing Receiver" evidence="1">
    <location>
        <begin position="3"/>
        <end position="85"/>
    </location>
</feature>
<comment type="caution">
    <text evidence="2">The sequence shown here is derived from an EMBL/GenBank/DDBJ whole genome shotgun (WGS) entry which is preliminary data.</text>
</comment>
<protein>
    <recommendedName>
        <fullName evidence="1">Cyclic-phosphate processing Receiver domain-containing protein</fullName>
    </recommendedName>
</protein>
<dbReference type="InterPro" id="IPR046909">
    <property type="entry name" value="cREC_REC"/>
</dbReference>
<dbReference type="AlphaFoldDB" id="A0A919XFD3"/>
<dbReference type="EMBL" id="BORQ01000002">
    <property type="protein sequence ID" value="GIO31156.1"/>
    <property type="molecule type" value="Genomic_DNA"/>
</dbReference>
<reference evidence="2" key="1">
    <citation type="submission" date="2021-03" db="EMBL/GenBank/DDBJ databases">
        <title>Antimicrobial resistance genes in bacteria isolated from Japanese honey, and their potential for conferring macrolide and lincosamide resistance in the American foulbrood pathogen Paenibacillus larvae.</title>
        <authorList>
            <person name="Okamoto M."/>
            <person name="Kumagai M."/>
            <person name="Kanamori H."/>
            <person name="Takamatsu D."/>
        </authorList>
    </citation>
    <scope>NUCLEOTIDE SEQUENCE</scope>
    <source>
        <strain evidence="2">J2TS6</strain>
    </source>
</reference>
<name>A0A919XFD3_9BACL</name>
<proteinExistence type="predicted"/>
<evidence type="ECO:0000313" key="2">
    <source>
        <dbReference type="EMBL" id="GIO31156.1"/>
    </source>
</evidence>
<keyword evidence="3" id="KW-1185">Reference proteome</keyword>
<dbReference type="RefSeq" id="WP_160044432.1">
    <property type="nucleotide sequence ID" value="NZ_BORQ01000002.1"/>
</dbReference>